<protein>
    <submittedName>
        <fullName evidence="1">Uncharacterized protein</fullName>
    </submittedName>
</protein>
<reference evidence="1" key="1">
    <citation type="journal article" date="2015" name="Nature">
        <title>Complex archaea that bridge the gap between prokaryotes and eukaryotes.</title>
        <authorList>
            <person name="Spang A."/>
            <person name="Saw J.H."/>
            <person name="Jorgensen S.L."/>
            <person name="Zaremba-Niedzwiedzka K."/>
            <person name="Martijn J."/>
            <person name="Lind A.E."/>
            <person name="van Eijk R."/>
            <person name="Schleper C."/>
            <person name="Guy L."/>
            <person name="Ettema T.J."/>
        </authorList>
    </citation>
    <scope>NUCLEOTIDE SEQUENCE</scope>
</reference>
<proteinExistence type="predicted"/>
<dbReference type="EMBL" id="LAZR01021833">
    <property type="protein sequence ID" value="KKL83965.1"/>
    <property type="molecule type" value="Genomic_DNA"/>
</dbReference>
<name>A0A0F9HQM7_9ZZZZ</name>
<evidence type="ECO:0000313" key="1">
    <source>
        <dbReference type="EMBL" id="KKL83965.1"/>
    </source>
</evidence>
<comment type="caution">
    <text evidence="1">The sequence shown here is derived from an EMBL/GenBank/DDBJ whole genome shotgun (WGS) entry which is preliminary data.</text>
</comment>
<dbReference type="AlphaFoldDB" id="A0A0F9HQM7"/>
<organism evidence="1">
    <name type="scientific">marine sediment metagenome</name>
    <dbReference type="NCBI Taxonomy" id="412755"/>
    <lineage>
        <taxon>unclassified sequences</taxon>
        <taxon>metagenomes</taxon>
        <taxon>ecological metagenomes</taxon>
    </lineage>
</organism>
<accession>A0A0F9HQM7</accession>
<gene>
    <name evidence="1" type="ORF">LCGC14_1969450</name>
</gene>
<sequence length="63" mass="7827">MKYLHLLAQRILPFKTLCRWYTWTFGTDFLDIITNYKLFPLGAQYERDERKWLYCKMEKDEKG</sequence>